<dbReference type="Proteomes" id="UP000094329">
    <property type="component" value="Unassembled WGS sequence"/>
</dbReference>
<feature type="region of interest" description="Disordered" evidence="1">
    <location>
        <begin position="1"/>
        <end position="35"/>
    </location>
</feature>
<organism evidence="2 3">
    <name type="scientific">Piscirickettsia litoralis</name>
    <dbReference type="NCBI Taxonomy" id="1891921"/>
    <lineage>
        <taxon>Bacteria</taxon>
        <taxon>Pseudomonadati</taxon>
        <taxon>Pseudomonadota</taxon>
        <taxon>Gammaproteobacteria</taxon>
        <taxon>Thiotrichales</taxon>
        <taxon>Piscirickettsiaceae</taxon>
        <taxon>Piscirickettsia</taxon>
    </lineage>
</organism>
<proteinExistence type="predicted"/>
<evidence type="ECO:0008006" key="4">
    <source>
        <dbReference type="Google" id="ProtNLM"/>
    </source>
</evidence>
<feature type="compositionally biased region" description="Basic residues" evidence="1">
    <location>
        <begin position="1"/>
        <end position="11"/>
    </location>
</feature>
<protein>
    <recommendedName>
        <fullName evidence="4">Anti-sigma factor NepR domain-containing protein</fullName>
    </recommendedName>
</protein>
<accession>A0ABX3A912</accession>
<keyword evidence="3" id="KW-1185">Reference proteome</keyword>
<dbReference type="EMBL" id="MDTU01000001">
    <property type="protein sequence ID" value="ODN42614.1"/>
    <property type="molecule type" value="Genomic_DNA"/>
</dbReference>
<dbReference type="RefSeq" id="WP_069312410.1">
    <property type="nucleotide sequence ID" value="NZ_MDTU01000001.1"/>
</dbReference>
<comment type="caution">
    <text evidence="2">The sequence shown here is derived from an EMBL/GenBank/DDBJ whole genome shotgun (WGS) entry which is preliminary data.</text>
</comment>
<sequence>MDHKKQMKKIHLATAKNNNSANHSSSPDRGHFNKRQASFFDQLSHWFNSSEATPTEIIPRLDAIVQSAFNPEQQKN</sequence>
<evidence type="ECO:0000313" key="3">
    <source>
        <dbReference type="Proteomes" id="UP000094329"/>
    </source>
</evidence>
<name>A0ABX3A912_9GAMM</name>
<reference evidence="2 3" key="1">
    <citation type="submission" date="2016-08" db="EMBL/GenBank/DDBJ databases">
        <title>Draft genome sequence of Candidatus Piscirickettsia litoralis, from seawater.</title>
        <authorList>
            <person name="Wan X."/>
            <person name="Lee A.J."/>
            <person name="Hou S."/>
            <person name="Donachie S.P."/>
        </authorList>
    </citation>
    <scope>NUCLEOTIDE SEQUENCE [LARGE SCALE GENOMIC DNA]</scope>
    <source>
        <strain evidence="2 3">Y2</strain>
    </source>
</reference>
<gene>
    <name evidence="2" type="ORF">BGC07_06335</name>
</gene>
<evidence type="ECO:0000313" key="2">
    <source>
        <dbReference type="EMBL" id="ODN42614.1"/>
    </source>
</evidence>
<evidence type="ECO:0000256" key="1">
    <source>
        <dbReference type="SAM" id="MobiDB-lite"/>
    </source>
</evidence>